<evidence type="ECO:0000256" key="1">
    <source>
        <dbReference type="SAM" id="MobiDB-lite"/>
    </source>
</evidence>
<reference evidence="2 3" key="2">
    <citation type="submission" date="2019-01" db="EMBL/GenBank/DDBJ databases">
        <title>The decoding of complex shrimp genome reveals the adaptation for benthos swimmer, frequently molting mechanism and breeding impact on genome.</title>
        <authorList>
            <person name="Sun Y."/>
            <person name="Gao Y."/>
            <person name="Yu Y."/>
        </authorList>
    </citation>
    <scope>NUCLEOTIDE SEQUENCE [LARGE SCALE GENOMIC DNA]</scope>
    <source>
        <tissue evidence="2">Muscle</tissue>
    </source>
</reference>
<dbReference type="Proteomes" id="UP000283509">
    <property type="component" value="Unassembled WGS sequence"/>
</dbReference>
<dbReference type="AlphaFoldDB" id="A0A423TAI7"/>
<evidence type="ECO:0000313" key="2">
    <source>
        <dbReference type="EMBL" id="ROT73510.1"/>
    </source>
</evidence>
<gene>
    <name evidence="2" type="ORF">C7M84_008048</name>
</gene>
<organism evidence="2 3">
    <name type="scientific">Penaeus vannamei</name>
    <name type="common">Whiteleg shrimp</name>
    <name type="synonym">Litopenaeus vannamei</name>
    <dbReference type="NCBI Taxonomy" id="6689"/>
    <lineage>
        <taxon>Eukaryota</taxon>
        <taxon>Metazoa</taxon>
        <taxon>Ecdysozoa</taxon>
        <taxon>Arthropoda</taxon>
        <taxon>Crustacea</taxon>
        <taxon>Multicrustacea</taxon>
        <taxon>Malacostraca</taxon>
        <taxon>Eumalacostraca</taxon>
        <taxon>Eucarida</taxon>
        <taxon>Decapoda</taxon>
        <taxon>Dendrobranchiata</taxon>
        <taxon>Penaeoidea</taxon>
        <taxon>Penaeidae</taxon>
        <taxon>Penaeus</taxon>
    </lineage>
</organism>
<dbReference type="OrthoDB" id="6373821at2759"/>
<keyword evidence="3" id="KW-1185">Reference proteome</keyword>
<feature type="region of interest" description="Disordered" evidence="1">
    <location>
        <begin position="1"/>
        <end position="60"/>
    </location>
</feature>
<sequence>MEAEKENMQSGLKPLRSLTLLRRHRTENDMSIEDFLREDNQSHGSQQPLLKQNRSTEKTVKWRELQPTNGQEEYYVQNEEQRETGQGIYGNYQPRMPMSNMVRLRSVQADIPHESKSVSGGDPSLNVGMDEQNFRKAFRRRRSAQADISHEANSMRGGKKEAFEKMRHLIEKAREQRKLALLKSNPKATPRTRLTPLRLTQVSAQRRGHLMSSKRRPQGIARSSGMKVEKKPDNMQLSKSSKAGNPAGVMPVIGKPVQKKQALKDTKAKVQGRTPNIRRRSKDLKFSVVVSSEPSSQTVEVQTSPAAVKSDASTNTQIRYAYGRSLDPKLMNELETLSKEQDDIEKEALLIRERTAMRQEKMREDGILDSFAATISPLKRLKAMLQEKKTFVHSTKKEYDSLEMGSQSQINKSVQFSETPIFYEVRETDDQQEEYGTPDTSIQMCNSLNASLSHWNSLKGNNSFLQTPVSKKEPVQSAREEKEEFIPPTNDVPAEKSPFTEIAGNCERPSLAPLTPHSRKEVSVLKLILRKQLEDLYD</sequence>
<evidence type="ECO:0000313" key="3">
    <source>
        <dbReference type="Proteomes" id="UP000283509"/>
    </source>
</evidence>
<accession>A0A423TAI7</accession>
<reference evidence="2 3" key="1">
    <citation type="submission" date="2018-04" db="EMBL/GenBank/DDBJ databases">
        <authorList>
            <person name="Zhang X."/>
            <person name="Yuan J."/>
            <person name="Li F."/>
            <person name="Xiang J."/>
        </authorList>
    </citation>
    <scope>NUCLEOTIDE SEQUENCE [LARGE SCALE GENOMIC DNA]</scope>
    <source>
        <tissue evidence="2">Muscle</tissue>
    </source>
</reference>
<feature type="region of interest" description="Disordered" evidence="1">
    <location>
        <begin position="204"/>
        <end position="281"/>
    </location>
</feature>
<feature type="compositionally biased region" description="Polar residues" evidence="1">
    <location>
        <begin position="42"/>
        <end position="53"/>
    </location>
</feature>
<name>A0A423TAI7_PENVA</name>
<dbReference type="EMBL" id="QCYY01002023">
    <property type="protein sequence ID" value="ROT73510.1"/>
    <property type="molecule type" value="Genomic_DNA"/>
</dbReference>
<feature type="compositionally biased region" description="Basic residues" evidence="1">
    <location>
        <begin position="206"/>
        <end position="217"/>
    </location>
</feature>
<comment type="caution">
    <text evidence="2">The sequence shown here is derived from an EMBL/GenBank/DDBJ whole genome shotgun (WGS) entry which is preliminary data.</text>
</comment>
<protein>
    <submittedName>
        <fullName evidence="2">Uncharacterized protein</fullName>
    </submittedName>
</protein>
<proteinExistence type="predicted"/>